<keyword evidence="1" id="KW-1133">Transmembrane helix</keyword>
<dbReference type="RefSeq" id="WP_377064493.1">
    <property type="nucleotide sequence ID" value="NZ_JBHSJJ010000005.1"/>
</dbReference>
<reference evidence="3" key="1">
    <citation type="journal article" date="2019" name="Int. J. Syst. Evol. Microbiol.">
        <title>The Global Catalogue of Microorganisms (GCM) 10K type strain sequencing project: providing services to taxonomists for standard genome sequencing and annotation.</title>
        <authorList>
            <consortium name="The Broad Institute Genomics Platform"/>
            <consortium name="The Broad Institute Genome Sequencing Center for Infectious Disease"/>
            <person name="Wu L."/>
            <person name="Ma J."/>
        </authorList>
    </citation>
    <scope>NUCLEOTIDE SEQUENCE [LARGE SCALE GENOMIC DNA]</scope>
    <source>
        <strain evidence="3">CGMCC 4.7466</strain>
    </source>
</reference>
<dbReference type="Proteomes" id="UP001595818">
    <property type="component" value="Unassembled WGS sequence"/>
</dbReference>
<proteinExistence type="predicted"/>
<gene>
    <name evidence="2" type="ORF">ACFPFU_11210</name>
</gene>
<dbReference type="EMBL" id="JBHSJJ010000005">
    <property type="protein sequence ID" value="MFC4872261.1"/>
    <property type="molecule type" value="Genomic_DNA"/>
</dbReference>
<organism evidence="2 3">
    <name type="scientific">Negadavirga shengliensis</name>
    <dbReference type="NCBI Taxonomy" id="1389218"/>
    <lineage>
        <taxon>Bacteria</taxon>
        <taxon>Pseudomonadati</taxon>
        <taxon>Bacteroidota</taxon>
        <taxon>Cytophagia</taxon>
        <taxon>Cytophagales</taxon>
        <taxon>Cyclobacteriaceae</taxon>
        <taxon>Negadavirga</taxon>
    </lineage>
</organism>
<evidence type="ECO:0000313" key="2">
    <source>
        <dbReference type="EMBL" id="MFC4872261.1"/>
    </source>
</evidence>
<sequence>MSEELKRKSEELEQTLQMQLGQLKKDSEIYVKVAGVALLTGLVSVGMFRLLSPRKPKASRDEFLERRGCRGKKGKKRRKKRYSFFGNLRKRLLWTLLDYGKDKLLEKLIAKSQATGGKER</sequence>
<evidence type="ECO:0000256" key="1">
    <source>
        <dbReference type="SAM" id="Phobius"/>
    </source>
</evidence>
<comment type="caution">
    <text evidence="2">The sequence shown here is derived from an EMBL/GenBank/DDBJ whole genome shotgun (WGS) entry which is preliminary data.</text>
</comment>
<keyword evidence="3" id="KW-1185">Reference proteome</keyword>
<keyword evidence="1" id="KW-0472">Membrane</keyword>
<evidence type="ECO:0000313" key="3">
    <source>
        <dbReference type="Proteomes" id="UP001595818"/>
    </source>
</evidence>
<protein>
    <submittedName>
        <fullName evidence="2">Uncharacterized protein</fullName>
    </submittedName>
</protein>
<name>A0ABV9T150_9BACT</name>
<feature type="transmembrane region" description="Helical" evidence="1">
    <location>
        <begin position="29"/>
        <end position="51"/>
    </location>
</feature>
<keyword evidence="1" id="KW-0812">Transmembrane</keyword>
<accession>A0ABV9T150</accession>